<dbReference type="RefSeq" id="WP_114983936.1">
    <property type="nucleotide sequence ID" value="NZ_CP027806.1"/>
</dbReference>
<evidence type="ECO:0000259" key="2">
    <source>
        <dbReference type="Pfam" id="PF19313"/>
    </source>
</evidence>
<keyword evidence="4" id="KW-1185">Reference proteome</keyword>
<dbReference type="Pfam" id="PF19313">
    <property type="entry name" value="DUF5916"/>
    <property type="match status" value="1"/>
</dbReference>
<dbReference type="Proteomes" id="UP000254808">
    <property type="component" value="Chromosome"/>
</dbReference>
<feature type="chain" id="PRO_5017004855" description="DUF5916 domain-containing protein" evidence="1">
    <location>
        <begin position="25"/>
        <end position="752"/>
    </location>
</feature>
<dbReference type="OrthoDB" id="9786766at2"/>
<feature type="signal peptide" evidence="1">
    <location>
        <begin position="1"/>
        <end position="24"/>
    </location>
</feature>
<dbReference type="KEGG" id="cprv:CYPRO_1409"/>
<name>A0A345UJL3_9BACT</name>
<dbReference type="SUPFAM" id="SSF49344">
    <property type="entry name" value="CBD9-like"/>
    <property type="match status" value="1"/>
</dbReference>
<sequence>MSSFRFFVYLFSALLHLWGASAFAGHTTDQTDEVIHQEAPQAGSSASPLYEILAYRLQPGEQLTFDGIPDEPFWSRAVPATSFTMQEPEEGAVPNQRTEVFVAYDDNYLYIAAMLYDDDPDGILAFQKRRNAALGTDDRFMFILDTFNTQRNAYFFETNPNGLLGDGLLTVGQGVSLNKSWNGIWDVRTHVGDWGWSLEIRIPFRSLDFDRSAGHWGINFQRTIRRTNEEIVWAGWQRNQGLFRPAAAGRLTGLRNPSQGLGLEIKPYATGSGTSLRSPGTAADYSGSADAGFDLSYSITPGIRASLTVNTDFAETEVDQRRINLTRFPLFFPEQRDFFLEGANIFSFASSSGVTPFFSRRIGLAEGRPVPITAGLRVLGRTENYTLGLYQIRTGETSAVPAEDFTAARYIQNFGARSSLGFLYTRRNALGHSDAFHTFGTDLGLNTSRFLNDKNLEFESFFLWHNDPREASESSDADRIAYGFRLNFPNFPFYGHVSYRQLGQAYNPELGFTSRNSFRRLNPNIGYTWVAENNPIIRSANVSLSYTWLTDLSGRTELSSIFLQFLNLRLESGEQFWGSLTHAYEFLPVSFDLLRDGRFIIDEGSYTTTRMFLGMSTASFRRVVLYTGFAREGFWDGMRNQYEASLTLRPYPGINVSGSWNRDAISLDAGSFNTDLFRFSGNFDLSPYIAVTSIIQYDNMSEMLGMFNRLRWTLTPGSDLFLVYTRNWIQLEDRFTPLETQGAIKLNYTYRI</sequence>
<dbReference type="InterPro" id="IPR045670">
    <property type="entry name" value="DUF5916"/>
</dbReference>
<feature type="domain" description="DUF5916" evidence="2">
    <location>
        <begin position="263"/>
        <end position="364"/>
    </location>
</feature>
<protein>
    <recommendedName>
        <fullName evidence="2">DUF5916 domain-containing protein</fullName>
    </recommendedName>
</protein>
<dbReference type="CDD" id="cd09618">
    <property type="entry name" value="CBM9_like_2"/>
    <property type="match status" value="1"/>
</dbReference>
<evidence type="ECO:0000313" key="3">
    <source>
        <dbReference type="EMBL" id="AXJ00665.1"/>
    </source>
</evidence>
<proteinExistence type="predicted"/>
<evidence type="ECO:0000313" key="4">
    <source>
        <dbReference type="Proteomes" id="UP000254808"/>
    </source>
</evidence>
<dbReference type="AlphaFoldDB" id="A0A345UJL3"/>
<reference evidence="3 4" key="1">
    <citation type="submission" date="2018-03" db="EMBL/GenBank/DDBJ databases">
        <title>Phenotypic and genomic properties of Cyclonatronum proteinivorum gen. nov., sp. nov., a haloalkaliphilic bacteroidete from soda lakes possessing Na+-translocating rhodopsin.</title>
        <authorList>
            <person name="Toshchakov S.V."/>
            <person name="Korzhenkov A."/>
            <person name="Samarov N.I."/>
            <person name="Kublanov I.V."/>
            <person name="Muntyan M.S."/>
            <person name="Sorokin D.Y."/>
        </authorList>
    </citation>
    <scope>NUCLEOTIDE SEQUENCE [LARGE SCALE GENOMIC DNA]</scope>
    <source>
        <strain evidence="3 4">Omega</strain>
    </source>
</reference>
<organism evidence="3 4">
    <name type="scientific">Cyclonatronum proteinivorum</name>
    <dbReference type="NCBI Taxonomy" id="1457365"/>
    <lineage>
        <taxon>Bacteria</taxon>
        <taxon>Pseudomonadati</taxon>
        <taxon>Balneolota</taxon>
        <taxon>Balneolia</taxon>
        <taxon>Balneolales</taxon>
        <taxon>Cyclonatronaceae</taxon>
        <taxon>Cyclonatronum</taxon>
    </lineage>
</organism>
<dbReference type="Gene3D" id="2.60.40.1190">
    <property type="match status" value="1"/>
</dbReference>
<gene>
    <name evidence="3" type="ORF">CYPRO_1409</name>
</gene>
<dbReference type="EMBL" id="CP027806">
    <property type="protein sequence ID" value="AXJ00665.1"/>
    <property type="molecule type" value="Genomic_DNA"/>
</dbReference>
<evidence type="ECO:0000256" key="1">
    <source>
        <dbReference type="SAM" id="SignalP"/>
    </source>
</evidence>
<accession>A0A345UJL3</accession>
<keyword evidence="1" id="KW-0732">Signal</keyword>